<evidence type="ECO:0000256" key="4">
    <source>
        <dbReference type="ARBA" id="ARBA00022741"/>
    </source>
</evidence>
<gene>
    <name evidence="8" type="ORF">GC106_56260</name>
</gene>
<dbReference type="Proteomes" id="UP000763557">
    <property type="component" value="Unassembled WGS sequence"/>
</dbReference>
<dbReference type="PROSITE" id="PS50893">
    <property type="entry name" value="ABC_TRANSPORTER_2"/>
    <property type="match status" value="1"/>
</dbReference>
<dbReference type="PANTHER" id="PTHR42711">
    <property type="entry name" value="ABC TRANSPORTER ATP-BINDING PROTEIN"/>
    <property type="match status" value="1"/>
</dbReference>
<name>A0ABX2FC56_9PSEU</name>
<keyword evidence="5 8" id="KW-0067">ATP-binding</keyword>
<organism evidence="8 9">
    <name type="scientific">Kibdelosporangium persicum</name>
    <dbReference type="NCBI Taxonomy" id="2698649"/>
    <lineage>
        <taxon>Bacteria</taxon>
        <taxon>Bacillati</taxon>
        <taxon>Actinomycetota</taxon>
        <taxon>Actinomycetes</taxon>
        <taxon>Pseudonocardiales</taxon>
        <taxon>Pseudonocardiaceae</taxon>
        <taxon>Kibdelosporangium</taxon>
    </lineage>
</organism>
<evidence type="ECO:0000313" key="8">
    <source>
        <dbReference type="EMBL" id="NRN68383.1"/>
    </source>
</evidence>
<evidence type="ECO:0000256" key="5">
    <source>
        <dbReference type="ARBA" id="ARBA00022840"/>
    </source>
</evidence>
<reference evidence="8 9" key="1">
    <citation type="submission" date="2020-01" db="EMBL/GenBank/DDBJ databases">
        <title>Kibdelosporangium persica a novel Actinomycetes from a hot desert in Iran.</title>
        <authorList>
            <person name="Safaei N."/>
            <person name="Zaburannyi N."/>
            <person name="Mueller R."/>
            <person name="Wink J."/>
        </authorList>
    </citation>
    <scope>NUCLEOTIDE SEQUENCE [LARGE SCALE GENOMIC DNA]</scope>
    <source>
        <strain evidence="8 9">4NS15</strain>
    </source>
</reference>
<sequence length="306" mass="32994">MTGNGGGGDAIVVSAIRKTYGELTAVDGVSFTVAEGEFFGILGPNGAGKTTTLEIVEGLRRPDAGSVTLLGENPWPRKVKLVPRIGVQLQASAFFEKLTAREQLQTFASLYGKGTKNIDEMLDVVGLAEKANTREDKLSGGQRQRLSIACALVHDPDIVFLDEPTAALDPQARRNLWDVLREIRSRGKTIVYTTHYLDEAEALCDRVAIMDHGTILAMDTPAALVRGLDAPAHIMLDHGVLPVDDVRGFTGVDEVKDDGTTLTITTRKPAPVLSALAERGTLDGLQVRTATLEDVFLDLTGREYRA</sequence>
<evidence type="ECO:0000256" key="2">
    <source>
        <dbReference type="ARBA" id="ARBA00005417"/>
    </source>
</evidence>
<keyword evidence="3" id="KW-0813">Transport</keyword>
<evidence type="ECO:0000259" key="7">
    <source>
        <dbReference type="PROSITE" id="PS50893"/>
    </source>
</evidence>
<dbReference type="InterPro" id="IPR027417">
    <property type="entry name" value="P-loop_NTPase"/>
</dbReference>
<dbReference type="SUPFAM" id="SSF52540">
    <property type="entry name" value="P-loop containing nucleoside triphosphate hydrolases"/>
    <property type="match status" value="1"/>
</dbReference>
<dbReference type="InterPro" id="IPR017871">
    <property type="entry name" value="ABC_transporter-like_CS"/>
</dbReference>
<dbReference type="Gene3D" id="3.40.50.300">
    <property type="entry name" value="P-loop containing nucleotide triphosphate hydrolases"/>
    <property type="match status" value="1"/>
</dbReference>
<evidence type="ECO:0000256" key="1">
    <source>
        <dbReference type="ARBA" id="ARBA00004202"/>
    </source>
</evidence>
<dbReference type="GO" id="GO:0005524">
    <property type="term" value="F:ATP binding"/>
    <property type="evidence" value="ECO:0007669"/>
    <property type="project" value="UniProtKB-KW"/>
</dbReference>
<keyword evidence="4" id="KW-0547">Nucleotide-binding</keyword>
<dbReference type="InterPro" id="IPR003439">
    <property type="entry name" value="ABC_transporter-like_ATP-bd"/>
</dbReference>
<evidence type="ECO:0000256" key="3">
    <source>
        <dbReference type="ARBA" id="ARBA00022448"/>
    </source>
</evidence>
<feature type="domain" description="ABC transporter" evidence="7">
    <location>
        <begin position="11"/>
        <end position="237"/>
    </location>
</feature>
<dbReference type="RefSeq" id="WP_173137439.1">
    <property type="nucleotide sequence ID" value="NZ_CBCSGW010000018.1"/>
</dbReference>
<accession>A0ABX2FC56</accession>
<protein>
    <submittedName>
        <fullName evidence="8">Nod factor export ATP-binding protein I</fullName>
    </submittedName>
</protein>
<keyword evidence="9" id="KW-1185">Reference proteome</keyword>
<evidence type="ECO:0000256" key="6">
    <source>
        <dbReference type="ARBA" id="ARBA00023251"/>
    </source>
</evidence>
<dbReference type="PROSITE" id="PS00211">
    <property type="entry name" value="ABC_TRANSPORTER_1"/>
    <property type="match status" value="1"/>
</dbReference>
<dbReference type="PANTHER" id="PTHR42711:SF5">
    <property type="entry name" value="ABC TRANSPORTER ATP-BINDING PROTEIN NATA"/>
    <property type="match status" value="1"/>
</dbReference>
<dbReference type="SMART" id="SM00382">
    <property type="entry name" value="AAA"/>
    <property type="match status" value="1"/>
</dbReference>
<comment type="similarity">
    <text evidence="2">Belongs to the ABC transporter superfamily.</text>
</comment>
<evidence type="ECO:0000313" key="9">
    <source>
        <dbReference type="Proteomes" id="UP000763557"/>
    </source>
</evidence>
<dbReference type="InterPro" id="IPR003593">
    <property type="entry name" value="AAA+_ATPase"/>
</dbReference>
<dbReference type="CDD" id="cd03230">
    <property type="entry name" value="ABC_DR_subfamily_A"/>
    <property type="match status" value="1"/>
</dbReference>
<proteinExistence type="inferred from homology"/>
<keyword evidence="6" id="KW-0046">Antibiotic resistance</keyword>
<dbReference type="InterPro" id="IPR050763">
    <property type="entry name" value="ABC_transporter_ATP-binding"/>
</dbReference>
<comment type="caution">
    <text evidence="8">The sequence shown here is derived from an EMBL/GenBank/DDBJ whole genome shotgun (WGS) entry which is preliminary data.</text>
</comment>
<comment type="subcellular location">
    <subcellularLocation>
        <location evidence="1">Cell membrane</location>
        <topology evidence="1">Peripheral membrane protein</topology>
    </subcellularLocation>
</comment>
<dbReference type="Pfam" id="PF00005">
    <property type="entry name" value="ABC_tran"/>
    <property type="match status" value="1"/>
</dbReference>
<dbReference type="EMBL" id="JAAATY010000019">
    <property type="protein sequence ID" value="NRN68383.1"/>
    <property type="molecule type" value="Genomic_DNA"/>
</dbReference>